<dbReference type="FunFam" id="3.40.50.300:FF:000695">
    <property type="entry name" value="Flagellar biosynthesis regulator FlhF"/>
    <property type="match status" value="1"/>
</dbReference>
<dbReference type="InterPro" id="IPR020006">
    <property type="entry name" value="FlhF"/>
</dbReference>
<dbReference type="EMBL" id="UGNP01000001">
    <property type="protein sequence ID" value="STX09098.1"/>
    <property type="molecule type" value="Genomic_DNA"/>
</dbReference>
<dbReference type="InterPro" id="IPR027417">
    <property type="entry name" value="P-loop_NTPase"/>
</dbReference>
<dbReference type="OrthoDB" id="9778554at2"/>
<evidence type="ECO:0000256" key="9">
    <source>
        <dbReference type="ARBA" id="ARBA00023134"/>
    </source>
</evidence>
<dbReference type="Gene3D" id="3.40.50.300">
    <property type="entry name" value="P-loop containing nucleotide triphosphate hydrolases"/>
    <property type="match status" value="1"/>
</dbReference>
<dbReference type="PANTHER" id="PTHR43134">
    <property type="entry name" value="SIGNAL RECOGNITION PARTICLE RECEPTOR SUBUNIT ALPHA"/>
    <property type="match status" value="1"/>
</dbReference>
<keyword evidence="8" id="KW-0653">Protein transport</keyword>
<dbReference type="Pfam" id="PF00448">
    <property type="entry name" value="SRP54"/>
    <property type="match status" value="1"/>
</dbReference>
<keyword evidence="9" id="KW-0342">GTP-binding</keyword>
<name>A0A2U3AAB0_9BACL</name>
<evidence type="ECO:0000256" key="5">
    <source>
        <dbReference type="ARBA" id="ARBA00022475"/>
    </source>
</evidence>
<dbReference type="EMBL" id="SNZG01000005">
    <property type="protein sequence ID" value="TDR41787.1"/>
    <property type="molecule type" value="Genomic_DNA"/>
</dbReference>
<dbReference type="InterPro" id="IPR047040">
    <property type="entry name" value="FlhF__GTPase_dom"/>
</dbReference>
<evidence type="ECO:0000256" key="4">
    <source>
        <dbReference type="ARBA" id="ARBA00022448"/>
    </source>
</evidence>
<evidence type="ECO:0000259" key="15">
    <source>
        <dbReference type="SMART" id="SM00962"/>
    </source>
</evidence>
<dbReference type="InterPro" id="IPR000897">
    <property type="entry name" value="SRP54_GTPase_dom"/>
</dbReference>
<dbReference type="SMART" id="SM00962">
    <property type="entry name" value="SRP54"/>
    <property type="match status" value="1"/>
</dbReference>
<dbReference type="SMART" id="SM00382">
    <property type="entry name" value="AAA"/>
    <property type="match status" value="1"/>
</dbReference>
<dbReference type="NCBIfam" id="TIGR03499">
    <property type="entry name" value="FlhF"/>
    <property type="match status" value="1"/>
</dbReference>
<keyword evidence="6" id="KW-0547">Nucleotide-binding</keyword>
<evidence type="ECO:0000256" key="3">
    <source>
        <dbReference type="ARBA" id="ARBA00014919"/>
    </source>
</evidence>
<dbReference type="InterPro" id="IPR003593">
    <property type="entry name" value="AAA+_ATPase"/>
</dbReference>
<dbReference type="RefSeq" id="WP_109350568.1">
    <property type="nucleotide sequence ID" value="NZ_BJUE01000018.1"/>
</dbReference>
<evidence type="ECO:0000256" key="7">
    <source>
        <dbReference type="ARBA" id="ARBA00022795"/>
    </source>
</evidence>
<dbReference type="GO" id="GO:0015031">
    <property type="term" value="P:protein transport"/>
    <property type="evidence" value="ECO:0007669"/>
    <property type="project" value="UniProtKB-KW"/>
</dbReference>
<evidence type="ECO:0000256" key="12">
    <source>
        <dbReference type="ARBA" id="ARBA00025337"/>
    </source>
</evidence>
<keyword evidence="16" id="KW-0966">Cell projection</keyword>
<protein>
    <recommendedName>
        <fullName evidence="3 13">Flagellar biosynthesis protein FlhF</fullName>
    </recommendedName>
</protein>
<keyword evidence="16" id="KW-0969">Cilium</keyword>
<proteinExistence type="inferred from homology"/>
<dbReference type="SUPFAM" id="SSF52540">
    <property type="entry name" value="P-loop containing nucleoside triphosphate hydrolases"/>
    <property type="match status" value="1"/>
</dbReference>
<dbReference type="GO" id="GO:0005525">
    <property type="term" value="F:GTP binding"/>
    <property type="evidence" value="ECO:0007669"/>
    <property type="project" value="UniProtKB-UniRule"/>
</dbReference>
<keyword evidence="4" id="KW-0813">Transport</keyword>
<evidence type="ECO:0000256" key="13">
    <source>
        <dbReference type="NCBIfam" id="TIGR03499"/>
    </source>
</evidence>
<dbReference type="GO" id="GO:0006614">
    <property type="term" value="P:SRP-dependent cotranslational protein targeting to membrane"/>
    <property type="evidence" value="ECO:0007669"/>
    <property type="project" value="UniProtKB-UniRule"/>
</dbReference>
<keyword evidence="19" id="KW-1185">Reference proteome</keyword>
<evidence type="ECO:0000256" key="11">
    <source>
        <dbReference type="ARBA" id="ARBA00023225"/>
    </source>
</evidence>
<comment type="similarity">
    <text evidence="2">Belongs to the GTP-binding SRP family.</text>
</comment>
<organism evidence="16 18">
    <name type="scientific">Kurthia zopfii</name>
    <dbReference type="NCBI Taxonomy" id="1650"/>
    <lineage>
        <taxon>Bacteria</taxon>
        <taxon>Bacillati</taxon>
        <taxon>Bacillota</taxon>
        <taxon>Bacilli</taxon>
        <taxon>Bacillales</taxon>
        <taxon>Caryophanaceae</taxon>
        <taxon>Kurthia</taxon>
    </lineage>
</organism>
<evidence type="ECO:0000256" key="1">
    <source>
        <dbReference type="ARBA" id="ARBA00004413"/>
    </source>
</evidence>
<sequence>MRMKKYIAETMPEAMKKVRNDFGEDAVVVSSKVIHTKGFLGMFKKKMFEVVVGLDQEERVVDTRPDLDRFEKKQEFDQQSMLTQQNDDIQKQLLELKKMMRSVNQPSSNTLPAVIQPVYQLLEEQELDKELITEICDELFGIVNVKPNVTTEQLMISAQEAMYRMLSKMPMGGLDFKQKFVNVLGPTGVGKTTTIAKIAARAVLEKKKKVAFITTDTYRIGAIEQLKTYANLLHAPVEVVYTSEDYKRAIEQFSGHDLVLIDTAGRNYKEVKFIDDLEQLIDVKNNALNYLVLSLTAKERDMTTILKQFSSFEIQQLIFTKLDETNTIGSMINLMVKYNKGLAYYTDGQEVPENIEEGSVSQLVELLFRGAEK</sequence>
<dbReference type="GO" id="GO:0003924">
    <property type="term" value="F:GTPase activity"/>
    <property type="evidence" value="ECO:0007669"/>
    <property type="project" value="UniProtKB-UniRule"/>
</dbReference>
<dbReference type="PANTHER" id="PTHR43134:SF3">
    <property type="entry name" value="FLAGELLAR BIOSYNTHESIS PROTEIN FLHF"/>
    <property type="match status" value="1"/>
</dbReference>
<evidence type="ECO:0000313" key="19">
    <source>
        <dbReference type="Proteomes" id="UP000294641"/>
    </source>
</evidence>
<keyword evidence="16" id="KW-0282">Flagellum</keyword>
<feature type="domain" description="SRP54-type proteins GTP-binding" evidence="15">
    <location>
        <begin position="178"/>
        <end position="369"/>
    </location>
</feature>
<evidence type="ECO:0000313" key="16">
    <source>
        <dbReference type="EMBL" id="STX09098.1"/>
    </source>
</evidence>
<dbReference type="CDD" id="cd17873">
    <property type="entry name" value="FlhF"/>
    <property type="match status" value="1"/>
</dbReference>
<dbReference type="GO" id="GO:0005886">
    <property type="term" value="C:plasma membrane"/>
    <property type="evidence" value="ECO:0007669"/>
    <property type="project" value="UniProtKB-SubCell"/>
</dbReference>
<gene>
    <name evidence="16" type="primary">flhF</name>
    <name evidence="17" type="ORF">DFR61_10526</name>
    <name evidence="16" type="ORF">NCTC10597_00768</name>
</gene>
<keyword evidence="11" id="KW-1006">Bacterial flagellum protein export</keyword>
<evidence type="ECO:0000256" key="6">
    <source>
        <dbReference type="ARBA" id="ARBA00022741"/>
    </source>
</evidence>
<dbReference type="Gene3D" id="1.20.120.1380">
    <property type="entry name" value="Flagellar FlhF biosynthesis protein, N domain"/>
    <property type="match status" value="1"/>
</dbReference>
<dbReference type="Proteomes" id="UP000254330">
    <property type="component" value="Unassembled WGS sequence"/>
</dbReference>
<dbReference type="GO" id="GO:0044781">
    <property type="term" value="P:bacterial-type flagellum organization"/>
    <property type="evidence" value="ECO:0007669"/>
    <property type="project" value="UniProtKB-UniRule"/>
</dbReference>
<accession>A0A2U3AAB0</accession>
<reference evidence="16 18" key="1">
    <citation type="submission" date="2018-06" db="EMBL/GenBank/DDBJ databases">
        <authorList>
            <consortium name="Pathogen Informatics"/>
            <person name="Doyle S."/>
        </authorList>
    </citation>
    <scope>NUCLEOTIDE SEQUENCE [LARGE SCALE GENOMIC DNA]</scope>
    <source>
        <strain evidence="16 18">NCTC10597</strain>
    </source>
</reference>
<evidence type="ECO:0000256" key="10">
    <source>
        <dbReference type="ARBA" id="ARBA00023136"/>
    </source>
</evidence>
<keyword evidence="10" id="KW-0472">Membrane</keyword>
<dbReference type="GO" id="GO:0005047">
    <property type="term" value="F:signal recognition particle binding"/>
    <property type="evidence" value="ECO:0007669"/>
    <property type="project" value="TreeGrafter"/>
</dbReference>
<keyword evidence="5" id="KW-1003">Cell membrane</keyword>
<evidence type="ECO:0000256" key="2">
    <source>
        <dbReference type="ARBA" id="ARBA00008531"/>
    </source>
</evidence>
<dbReference type="AlphaFoldDB" id="A0A2U3AAB0"/>
<feature type="domain" description="AAA+ ATPase" evidence="14">
    <location>
        <begin position="177"/>
        <end position="342"/>
    </location>
</feature>
<dbReference type="Proteomes" id="UP000294641">
    <property type="component" value="Unassembled WGS sequence"/>
</dbReference>
<keyword evidence="7" id="KW-1005">Bacterial flagellum biogenesis</keyword>
<evidence type="ECO:0000256" key="8">
    <source>
        <dbReference type="ARBA" id="ARBA00022927"/>
    </source>
</evidence>
<reference evidence="17 19" key="2">
    <citation type="submission" date="2019-03" db="EMBL/GenBank/DDBJ databases">
        <title>Genomic Encyclopedia of Type Strains, Phase IV (KMG-IV): sequencing the most valuable type-strain genomes for metagenomic binning, comparative biology and taxonomic classification.</title>
        <authorList>
            <person name="Goeker M."/>
        </authorList>
    </citation>
    <scope>NUCLEOTIDE SEQUENCE [LARGE SCALE GENOMIC DNA]</scope>
    <source>
        <strain evidence="17 19">DSM 20580</strain>
    </source>
</reference>
<comment type="caution">
    <text evidence="16">The sequence shown here is derived from an EMBL/GenBank/DDBJ whole genome shotgun (WGS) entry which is preliminary data.</text>
</comment>
<evidence type="ECO:0000313" key="17">
    <source>
        <dbReference type="EMBL" id="TDR41787.1"/>
    </source>
</evidence>
<comment type="function">
    <text evidence="12">Necessary for flagellar biosynthesis. May be involved in translocation of the flagellum.</text>
</comment>
<evidence type="ECO:0000313" key="18">
    <source>
        <dbReference type="Proteomes" id="UP000254330"/>
    </source>
</evidence>
<evidence type="ECO:0000259" key="14">
    <source>
        <dbReference type="SMART" id="SM00382"/>
    </source>
</evidence>
<comment type="subcellular location">
    <subcellularLocation>
        <location evidence="1">Cell membrane</location>
        <topology evidence="1">Peripheral membrane protein</topology>
        <orientation evidence="1">Cytoplasmic side</orientation>
    </subcellularLocation>
</comment>